<name>A0ABS2RJN9_9ACTN</name>
<evidence type="ECO:0000313" key="2">
    <source>
        <dbReference type="EMBL" id="MBM7799229.1"/>
    </source>
</evidence>
<evidence type="ECO:0000313" key="3">
    <source>
        <dbReference type="Proteomes" id="UP000704762"/>
    </source>
</evidence>
<feature type="transmembrane region" description="Helical" evidence="1">
    <location>
        <begin position="21"/>
        <end position="48"/>
    </location>
</feature>
<sequence>MKAIGARGRSWGLRRSERGSGTVLVLGLTAVTVMLSFAALCIAGYLVAAHRAKAAADLGALAAAGAVATGADACSAARVSVAQNRARVGDCAVVGDRQDFVVSLTAVVTLRAIVPGLPTAVTAKAYAGSAPS</sequence>
<reference evidence="2 3" key="1">
    <citation type="submission" date="2021-01" db="EMBL/GenBank/DDBJ databases">
        <title>Sequencing the genomes of 1000 actinobacteria strains.</title>
        <authorList>
            <person name="Klenk H.-P."/>
        </authorList>
    </citation>
    <scope>NUCLEOTIDE SEQUENCE [LARGE SCALE GENOMIC DNA]</scope>
    <source>
        <strain evidence="2 3">DSM 18662</strain>
    </source>
</reference>
<dbReference type="NCBIfam" id="TIGR03816">
    <property type="entry name" value="tadE_like_DECH"/>
    <property type="match status" value="1"/>
</dbReference>
<dbReference type="InterPro" id="IPR021202">
    <property type="entry name" value="Rv3654c-like"/>
</dbReference>
<dbReference type="Proteomes" id="UP000704762">
    <property type="component" value="Unassembled WGS sequence"/>
</dbReference>
<dbReference type="RefSeq" id="WP_204917843.1">
    <property type="nucleotide sequence ID" value="NZ_BAAAQP010000001.1"/>
</dbReference>
<gene>
    <name evidence="2" type="ORF">JOE57_002150</name>
</gene>
<protein>
    <submittedName>
        <fullName evidence="2">Secretion/DNA translocation related TadE-like protein</fullName>
    </submittedName>
</protein>
<proteinExistence type="predicted"/>
<keyword evidence="1" id="KW-0812">Transmembrane</keyword>
<organism evidence="2 3">
    <name type="scientific">Microlunatus panaciterrae</name>
    <dbReference type="NCBI Taxonomy" id="400768"/>
    <lineage>
        <taxon>Bacteria</taxon>
        <taxon>Bacillati</taxon>
        <taxon>Actinomycetota</taxon>
        <taxon>Actinomycetes</taxon>
        <taxon>Propionibacteriales</taxon>
        <taxon>Propionibacteriaceae</taxon>
        <taxon>Microlunatus</taxon>
    </lineage>
</organism>
<keyword evidence="3" id="KW-1185">Reference proteome</keyword>
<comment type="caution">
    <text evidence="2">The sequence shown here is derived from an EMBL/GenBank/DDBJ whole genome shotgun (WGS) entry which is preliminary data.</text>
</comment>
<dbReference type="EMBL" id="JAFBCF010000001">
    <property type="protein sequence ID" value="MBM7799229.1"/>
    <property type="molecule type" value="Genomic_DNA"/>
</dbReference>
<accession>A0ABS2RJN9</accession>
<keyword evidence="1" id="KW-1133">Transmembrane helix</keyword>
<evidence type="ECO:0000256" key="1">
    <source>
        <dbReference type="SAM" id="Phobius"/>
    </source>
</evidence>
<keyword evidence="1" id="KW-0472">Membrane</keyword>